<dbReference type="Pfam" id="PF12728">
    <property type="entry name" value="HTH_17"/>
    <property type="match status" value="1"/>
</dbReference>
<evidence type="ECO:0000259" key="1">
    <source>
        <dbReference type="Pfam" id="PF12728"/>
    </source>
</evidence>
<name>A0A345IN10_9DEIO</name>
<dbReference type="KEGG" id="dwu:DVJ83_18545"/>
<keyword evidence="2" id="KW-0238">DNA-binding</keyword>
<dbReference type="EMBL" id="CP031163">
    <property type="protein sequence ID" value="AXH01083.1"/>
    <property type="molecule type" value="Genomic_DNA"/>
</dbReference>
<dbReference type="GO" id="GO:0003677">
    <property type="term" value="F:DNA binding"/>
    <property type="evidence" value="ECO:0007669"/>
    <property type="project" value="UniProtKB-KW"/>
</dbReference>
<keyword evidence="2" id="KW-0614">Plasmid</keyword>
<organism evidence="2 3">
    <name type="scientific">Deinococcus wulumuqiensis</name>
    <dbReference type="NCBI Taxonomy" id="980427"/>
    <lineage>
        <taxon>Bacteria</taxon>
        <taxon>Thermotogati</taxon>
        <taxon>Deinococcota</taxon>
        <taxon>Deinococci</taxon>
        <taxon>Deinococcales</taxon>
        <taxon>Deinococcaceae</taxon>
        <taxon>Deinococcus</taxon>
    </lineage>
</organism>
<dbReference type="STRING" id="1288484.GCA_000348665_03230"/>
<reference evidence="2 3" key="1">
    <citation type="submission" date="2018-07" db="EMBL/GenBank/DDBJ databases">
        <title>Complete Genome and Methylome Analysis of Deinococcus wulumuqiensis NEB 479.</title>
        <authorList>
            <person name="Fomenkov A."/>
            <person name="Luyten Y."/>
            <person name="Vincze T."/>
            <person name="Anton B.P."/>
            <person name="Clark T."/>
            <person name="Roberts R.J."/>
            <person name="Morgan R.D."/>
        </authorList>
    </citation>
    <scope>NUCLEOTIDE SEQUENCE [LARGE SCALE GENOMIC DNA]</scope>
    <source>
        <strain evidence="2 3">NEB 479</strain>
        <plasmid evidence="3">Plasmid pdrdi</plasmid>
    </source>
</reference>
<sequence length="215" mass="23348">MGGQAYWRLVGCCSCALATLEFATMKKRLQEKKKQASGLLNEDSSGTPARWLADGLLVEEGEAGLAHDFKAVLAQPQTSAVEENNRKSRTHQVAIAEMGSLKAALEQPEATPLSELPLSIRQLLEDALGELERGHAVRVLPVHAELSVAEAADILGLAQPLVISLLEQRDIPSAQVGGEYRIRLEEVVLFAQTQKGIAYRALQQMADLAQELEMP</sequence>
<dbReference type="NCBIfam" id="TIGR01764">
    <property type="entry name" value="excise"/>
    <property type="match status" value="1"/>
</dbReference>
<geneLocation type="plasmid" evidence="3">
    <name>pdrdi</name>
</geneLocation>
<protein>
    <submittedName>
        <fullName evidence="2">DNA-binding protein</fullName>
    </submittedName>
</protein>
<accession>A0A345IN10</accession>
<evidence type="ECO:0000313" key="3">
    <source>
        <dbReference type="Proteomes" id="UP000253744"/>
    </source>
</evidence>
<dbReference type="AlphaFoldDB" id="A0A345IN10"/>
<evidence type="ECO:0000313" key="2">
    <source>
        <dbReference type="EMBL" id="AXH01083.1"/>
    </source>
</evidence>
<dbReference type="Proteomes" id="UP000253744">
    <property type="component" value="Plasmid pDrdI"/>
</dbReference>
<dbReference type="InterPro" id="IPR041657">
    <property type="entry name" value="HTH_17"/>
</dbReference>
<dbReference type="InterPro" id="IPR010093">
    <property type="entry name" value="SinI_DNA-bd"/>
</dbReference>
<feature type="domain" description="Helix-turn-helix" evidence="1">
    <location>
        <begin position="146"/>
        <end position="194"/>
    </location>
</feature>
<proteinExistence type="predicted"/>
<gene>
    <name evidence="2" type="ORF">DVJ83_18545</name>
</gene>